<dbReference type="eggNOG" id="COG0583">
    <property type="taxonomic scope" value="Bacteria"/>
</dbReference>
<keyword evidence="5" id="KW-0812">Transmembrane</keyword>
<keyword evidence="3" id="KW-0238">DNA-binding</keyword>
<dbReference type="Proteomes" id="UP000001172">
    <property type="component" value="Chromosome"/>
</dbReference>
<feature type="domain" description="LysR substrate-binding" evidence="6">
    <location>
        <begin position="4"/>
        <end position="85"/>
    </location>
</feature>
<proteinExistence type="inferred from homology"/>
<dbReference type="SUPFAM" id="SSF53850">
    <property type="entry name" value="Periplasmic binding protein-like II"/>
    <property type="match status" value="1"/>
</dbReference>
<accession>Q5KZ79</accession>
<dbReference type="GO" id="GO:0003700">
    <property type="term" value="F:DNA-binding transcription factor activity"/>
    <property type="evidence" value="ECO:0007669"/>
    <property type="project" value="TreeGrafter"/>
</dbReference>
<dbReference type="EMBL" id="BA000043">
    <property type="protein sequence ID" value="BAD76007.1"/>
    <property type="molecule type" value="Genomic_DNA"/>
</dbReference>
<keyword evidence="2" id="KW-0805">Transcription regulation</keyword>
<protein>
    <recommendedName>
        <fullName evidence="6">LysR substrate-binding domain-containing protein</fullName>
    </recommendedName>
</protein>
<dbReference type="KEGG" id="gka:GK1722"/>
<dbReference type="PANTHER" id="PTHR30346">
    <property type="entry name" value="TRANSCRIPTIONAL DUAL REGULATOR HCAR-RELATED"/>
    <property type="match status" value="1"/>
</dbReference>
<evidence type="ECO:0000256" key="2">
    <source>
        <dbReference type="ARBA" id="ARBA00023015"/>
    </source>
</evidence>
<keyword evidence="5" id="KW-0472">Membrane</keyword>
<dbReference type="InterPro" id="IPR005119">
    <property type="entry name" value="LysR_subst-bd"/>
</dbReference>
<evidence type="ECO:0000256" key="4">
    <source>
        <dbReference type="ARBA" id="ARBA00023163"/>
    </source>
</evidence>
<dbReference type="STRING" id="235909.GK1722"/>
<organism evidence="7 8">
    <name type="scientific">Geobacillus kaustophilus (strain HTA426)</name>
    <dbReference type="NCBI Taxonomy" id="235909"/>
    <lineage>
        <taxon>Bacteria</taxon>
        <taxon>Bacillati</taxon>
        <taxon>Bacillota</taxon>
        <taxon>Bacilli</taxon>
        <taxon>Bacillales</taxon>
        <taxon>Anoxybacillaceae</taxon>
        <taxon>Geobacillus</taxon>
        <taxon>Geobacillus thermoleovorans group</taxon>
    </lineage>
</organism>
<evidence type="ECO:0000313" key="8">
    <source>
        <dbReference type="Proteomes" id="UP000001172"/>
    </source>
</evidence>
<comment type="similarity">
    <text evidence="1">Belongs to the LysR transcriptional regulatory family.</text>
</comment>
<sequence>MMNGCYQAGFYPKVVQETQELPTVISLVSAGMGVALVPASMQYVFKNKVVYRDIQNNPFTTTMALAWKSDNLSPTVHAFIDLMKKSVIPLFNQHDWNDLF</sequence>
<dbReference type="AlphaFoldDB" id="Q5KZ79"/>
<evidence type="ECO:0000259" key="6">
    <source>
        <dbReference type="Pfam" id="PF03466"/>
    </source>
</evidence>
<keyword evidence="8" id="KW-1185">Reference proteome</keyword>
<feature type="transmembrane region" description="Helical" evidence="5">
    <location>
        <begin position="24"/>
        <end position="45"/>
    </location>
</feature>
<dbReference type="Pfam" id="PF03466">
    <property type="entry name" value="LysR_substrate"/>
    <property type="match status" value="1"/>
</dbReference>
<evidence type="ECO:0000256" key="1">
    <source>
        <dbReference type="ARBA" id="ARBA00009437"/>
    </source>
</evidence>
<evidence type="ECO:0000256" key="5">
    <source>
        <dbReference type="SAM" id="Phobius"/>
    </source>
</evidence>
<reference evidence="7 8" key="1">
    <citation type="journal article" date="2004" name="Nucleic Acids Res.">
        <title>Thermoadaptation trait revealed by the genome sequence of thermophilic Geobacillus kaustophilus.</title>
        <authorList>
            <person name="Takami H."/>
            <person name="Takaki Y."/>
            <person name="Chee G.J."/>
            <person name="Nishi S."/>
            <person name="Shimamura S."/>
            <person name="Suzuki H."/>
            <person name="Matsui S."/>
            <person name="Uchiyama I."/>
        </authorList>
    </citation>
    <scope>NUCLEOTIDE SEQUENCE [LARGE SCALE GENOMIC DNA]</scope>
    <source>
        <strain evidence="7 8">HTA426</strain>
    </source>
</reference>
<dbReference type="PANTHER" id="PTHR30346:SF28">
    <property type="entry name" value="HTH-TYPE TRANSCRIPTIONAL REGULATOR CYNR"/>
    <property type="match status" value="1"/>
</dbReference>
<dbReference type="HOGENOM" id="CLU_180680_0_0_9"/>
<name>Q5KZ79_GEOKA</name>
<evidence type="ECO:0000256" key="3">
    <source>
        <dbReference type="ARBA" id="ARBA00023125"/>
    </source>
</evidence>
<dbReference type="CDD" id="cd08414">
    <property type="entry name" value="PBP2_LTTR_aromatics_like"/>
    <property type="match status" value="1"/>
</dbReference>
<keyword evidence="5" id="KW-1133">Transmembrane helix</keyword>
<dbReference type="GO" id="GO:0032993">
    <property type="term" value="C:protein-DNA complex"/>
    <property type="evidence" value="ECO:0007669"/>
    <property type="project" value="TreeGrafter"/>
</dbReference>
<gene>
    <name evidence="7" type="ordered locus">GK1722</name>
</gene>
<dbReference type="GO" id="GO:0003677">
    <property type="term" value="F:DNA binding"/>
    <property type="evidence" value="ECO:0007669"/>
    <property type="project" value="UniProtKB-KW"/>
</dbReference>
<evidence type="ECO:0000313" key="7">
    <source>
        <dbReference type="EMBL" id="BAD76007.1"/>
    </source>
</evidence>
<keyword evidence="4" id="KW-0804">Transcription</keyword>
<dbReference type="Gene3D" id="3.40.190.10">
    <property type="entry name" value="Periplasmic binding protein-like II"/>
    <property type="match status" value="2"/>
</dbReference>